<name>A0AB36FKP1_ALTMA</name>
<dbReference type="AlphaFoldDB" id="A0AB36FKP1"/>
<sequence length="40" mass="4877">MTDSVIYFMHHIACTWRSYTRERPAYLHAQQSDNKEVFDE</sequence>
<organism evidence="1 2">
    <name type="scientific">Alteromonas macleodii</name>
    <name type="common">Pseudoalteromonas macleodii</name>
    <dbReference type="NCBI Taxonomy" id="28108"/>
    <lineage>
        <taxon>Bacteria</taxon>
        <taxon>Pseudomonadati</taxon>
        <taxon>Pseudomonadota</taxon>
        <taxon>Gammaproteobacteria</taxon>
        <taxon>Alteromonadales</taxon>
        <taxon>Alteromonadaceae</taxon>
        <taxon>Alteromonas/Salinimonas group</taxon>
        <taxon>Alteromonas</taxon>
    </lineage>
</organism>
<reference evidence="1 2" key="1">
    <citation type="submission" date="2016-09" db="EMBL/GenBank/DDBJ databases">
        <title>Draft Genome Sequence of four Alteromonas macleodii strains isolated from copper coupons and grown long-term at elevated copper levels.</title>
        <authorList>
            <person name="Cusick K."/>
            <person name="Dale J."/>
            <person name="Little B."/>
            <person name="Biffinger J."/>
        </authorList>
    </citation>
    <scope>NUCLEOTIDE SEQUENCE [LARGE SCALE GENOMIC DNA]</scope>
    <source>
        <strain evidence="1 2">KCP01</strain>
    </source>
</reference>
<proteinExistence type="predicted"/>
<keyword evidence="2" id="KW-1185">Reference proteome</keyword>
<evidence type="ECO:0000313" key="2">
    <source>
        <dbReference type="Proteomes" id="UP000095392"/>
    </source>
</evidence>
<accession>A0AB36FKP1</accession>
<protein>
    <recommendedName>
        <fullName evidence="3">Transposase</fullName>
    </recommendedName>
</protein>
<gene>
    <name evidence="1" type="ORF">BFV95_4818</name>
</gene>
<evidence type="ECO:0000313" key="1">
    <source>
        <dbReference type="EMBL" id="OES24389.1"/>
    </source>
</evidence>
<evidence type="ECO:0008006" key="3">
    <source>
        <dbReference type="Google" id="ProtNLM"/>
    </source>
</evidence>
<comment type="caution">
    <text evidence="1">The sequence shown here is derived from an EMBL/GenBank/DDBJ whole genome shotgun (WGS) entry which is preliminary data.</text>
</comment>
<dbReference type="EMBL" id="MIPY01000062">
    <property type="protein sequence ID" value="OES24389.1"/>
    <property type="molecule type" value="Genomic_DNA"/>
</dbReference>
<dbReference type="Proteomes" id="UP000095392">
    <property type="component" value="Unassembled WGS sequence"/>
</dbReference>